<evidence type="ECO:0000259" key="2">
    <source>
        <dbReference type="Pfam" id="PF00389"/>
    </source>
</evidence>
<dbReference type="Proteomes" id="UP000294830">
    <property type="component" value="Unassembled WGS sequence"/>
</dbReference>
<dbReference type="Pfam" id="PF00389">
    <property type="entry name" value="2-Hacid_dh"/>
    <property type="match status" value="1"/>
</dbReference>
<dbReference type="CDD" id="cd12174">
    <property type="entry name" value="PGDH_like_3"/>
    <property type="match status" value="1"/>
</dbReference>
<dbReference type="PANTHER" id="PTHR42938:SF47">
    <property type="entry name" value="HYDROXYPYRUVATE REDUCTASE"/>
    <property type="match status" value="1"/>
</dbReference>
<keyword evidence="5" id="KW-1185">Reference proteome</keyword>
<dbReference type="OrthoDB" id="9777288at2"/>
<feature type="domain" description="D-isomer specific 2-hydroxyacid dehydrogenase NAD-binding" evidence="3">
    <location>
        <begin position="126"/>
        <end position="250"/>
    </location>
</feature>
<reference evidence="4 5" key="1">
    <citation type="submission" date="2019-03" db="EMBL/GenBank/DDBJ databases">
        <title>Genomic Encyclopedia of Archaeal and Bacterial Type Strains, Phase II (KMG-II): from individual species to whole genera.</title>
        <authorList>
            <person name="Goeker M."/>
        </authorList>
    </citation>
    <scope>NUCLEOTIDE SEQUENCE [LARGE SCALE GENOMIC DNA]</scope>
    <source>
        <strain evidence="4 5">RL-C</strain>
    </source>
</reference>
<comment type="caution">
    <text evidence="4">The sequence shown here is derived from an EMBL/GenBank/DDBJ whole genome shotgun (WGS) entry which is preliminary data.</text>
</comment>
<dbReference type="SUPFAM" id="SSF52283">
    <property type="entry name" value="Formate/glycerate dehydrogenase catalytic domain-like"/>
    <property type="match status" value="1"/>
</dbReference>
<dbReference type="InterPro" id="IPR006139">
    <property type="entry name" value="D-isomer_2_OHA_DH_cat_dom"/>
</dbReference>
<organism evidence="4 5">
    <name type="scientific">Acetobacteroides hydrogenigenes</name>
    <dbReference type="NCBI Taxonomy" id="979970"/>
    <lineage>
        <taxon>Bacteria</taxon>
        <taxon>Pseudomonadati</taxon>
        <taxon>Bacteroidota</taxon>
        <taxon>Bacteroidia</taxon>
        <taxon>Bacteroidales</taxon>
        <taxon>Rikenellaceae</taxon>
        <taxon>Acetobacteroides</taxon>
    </lineage>
</organism>
<dbReference type="Pfam" id="PF02826">
    <property type="entry name" value="2-Hacid_dh_C"/>
    <property type="match status" value="1"/>
</dbReference>
<dbReference type="FunFam" id="3.40.50.720:FF:000492">
    <property type="entry name" value="D3-phosphoglycerate dehydrogenase, putative"/>
    <property type="match status" value="1"/>
</dbReference>
<gene>
    <name evidence="4" type="ORF">CLV25_103152</name>
</gene>
<evidence type="ECO:0000313" key="5">
    <source>
        <dbReference type="Proteomes" id="UP000294830"/>
    </source>
</evidence>
<dbReference type="InterPro" id="IPR036291">
    <property type="entry name" value="NAD(P)-bd_dom_sf"/>
</dbReference>
<dbReference type="InterPro" id="IPR006140">
    <property type="entry name" value="D-isomer_DH_NAD-bd"/>
</dbReference>
<dbReference type="PANTHER" id="PTHR42938">
    <property type="entry name" value="FORMATE DEHYDROGENASE 1"/>
    <property type="match status" value="1"/>
</dbReference>
<protein>
    <submittedName>
        <fullName evidence="4">D-3-phosphoglycerate dehydrogenase</fullName>
    </submittedName>
</protein>
<dbReference type="GO" id="GO:0016616">
    <property type="term" value="F:oxidoreductase activity, acting on the CH-OH group of donors, NAD or NADP as acceptor"/>
    <property type="evidence" value="ECO:0007669"/>
    <property type="project" value="InterPro"/>
</dbReference>
<dbReference type="SUPFAM" id="SSF51735">
    <property type="entry name" value="NAD(P)-binding Rossmann-fold domains"/>
    <property type="match status" value="1"/>
</dbReference>
<dbReference type="RefSeq" id="WP_131838491.1">
    <property type="nucleotide sequence ID" value="NZ_SLWB01000003.1"/>
</dbReference>
<keyword evidence="1" id="KW-0560">Oxidoreductase</keyword>
<evidence type="ECO:0000256" key="1">
    <source>
        <dbReference type="RuleBase" id="RU003719"/>
    </source>
</evidence>
<name>A0A4R2ET55_9BACT</name>
<accession>A0A4R2ET55</accession>
<dbReference type="EMBL" id="SLWB01000003">
    <property type="protein sequence ID" value="TCN70632.1"/>
    <property type="molecule type" value="Genomic_DNA"/>
</dbReference>
<proteinExistence type="inferred from homology"/>
<evidence type="ECO:0000259" key="3">
    <source>
        <dbReference type="Pfam" id="PF02826"/>
    </source>
</evidence>
<dbReference type="AlphaFoldDB" id="A0A4R2ET55"/>
<dbReference type="GO" id="GO:0051287">
    <property type="term" value="F:NAD binding"/>
    <property type="evidence" value="ECO:0007669"/>
    <property type="project" value="InterPro"/>
</dbReference>
<dbReference type="Gene3D" id="3.40.50.720">
    <property type="entry name" value="NAD(P)-binding Rossmann-like Domain"/>
    <property type="match status" value="2"/>
</dbReference>
<feature type="domain" description="D-isomer specific 2-hydroxyacid dehydrogenase catalytic" evidence="2">
    <location>
        <begin position="24"/>
        <end position="306"/>
    </location>
</feature>
<comment type="similarity">
    <text evidence="1">Belongs to the D-isomer specific 2-hydroxyacid dehydrogenase family.</text>
</comment>
<evidence type="ECO:0000313" key="4">
    <source>
        <dbReference type="EMBL" id="TCN70632.1"/>
    </source>
</evidence>
<sequence>MAKVLVATEKPFAKEAVDGIRKIVEAAGFELALLEKYTSNDDFLKAVADVDGLIVRSDKVTREVVEAAKNLKVVVRAGAGYDNLDLAACTEKGIVAMNTPGQNSNAVAELAFGMMLYIARNSFQPGTGAELKGKKIGIHAYGNVGRCVATIAKGFGMEVYAFDPFVTAEAMAAEGVKVCSTVEELYATCNYVSLHIPANDKTKNSINFDLLSKMPKGGVLVNTARKEVIHEADMVKMMTERPDFKYVSDIEPAIAAELKEKFGNRVFFTPKKMGAETAEANVNAGLAAARQVVGLIKNGDKTFQVNK</sequence>